<evidence type="ECO:0000313" key="2">
    <source>
        <dbReference type="EMBL" id="CAP18638.1"/>
    </source>
</evidence>
<dbReference type="Proteomes" id="UP000002020">
    <property type="component" value="Chromosome"/>
</dbReference>
<dbReference type="InterPro" id="IPR021348">
    <property type="entry name" value="DUF2963"/>
</dbReference>
<dbReference type="KEGG" id="pml:ATP_00451"/>
<feature type="domain" description="DUF2963" evidence="1">
    <location>
        <begin position="141"/>
        <end position="188"/>
    </location>
</feature>
<proteinExistence type="predicted"/>
<evidence type="ECO:0000259" key="1">
    <source>
        <dbReference type="Pfam" id="PF11178"/>
    </source>
</evidence>
<dbReference type="EMBL" id="CU469464">
    <property type="protein sequence ID" value="CAP18638.1"/>
    <property type="molecule type" value="Genomic_DNA"/>
</dbReference>
<keyword evidence="3" id="KW-1185">Reference proteome</keyword>
<dbReference type="HOGENOM" id="CLU_1406200_0_0_14"/>
<organism evidence="3">
    <name type="scientific">Phytoplasma mali (strain AT)</name>
    <dbReference type="NCBI Taxonomy" id="482235"/>
    <lineage>
        <taxon>Bacteria</taxon>
        <taxon>Bacillati</taxon>
        <taxon>Mycoplasmatota</taxon>
        <taxon>Mollicutes</taxon>
        <taxon>Acholeplasmatales</taxon>
        <taxon>Acholeplasmataceae</taxon>
        <taxon>Candidatus Phytoplasma</taxon>
        <taxon>16SrX (Apple proliferation group)</taxon>
    </lineage>
</organism>
<dbReference type="AlphaFoldDB" id="B3R0Q4"/>
<dbReference type="Pfam" id="PF11178">
    <property type="entry name" value="DUF2963"/>
    <property type="match status" value="2"/>
</dbReference>
<sequence length="193" mass="22804">MFIIRKLRFFILKINNRFKNNNILLFFLTIIFFLLSSNLIKANSDNVGTNIENIFDVKNQSIQSIKTEIEPPIKPITNTKIGYNSDGKTIDYRTKYHPLTQNKTQHTCYTPNGKRILCRQIFDPQTEELISLDTRFNYLNNGKKVVIRYVTEFDLLTGNIAKKTCYRPDRNQQIAYIEYYDLQTEELTGIFYF</sequence>
<name>B3R0Q4_PHYMT</name>
<protein>
    <recommendedName>
        <fullName evidence="1">DUF2963 domain-containing protein</fullName>
    </recommendedName>
</protein>
<gene>
    <name evidence="2" type="ordered locus">ATP_00451</name>
</gene>
<reference evidence="2 3" key="1">
    <citation type="journal article" date="2008" name="BMC Genomics">
        <title>The linear chromosome of the plant-pathogenic mycoplasma 'Candidatus Phytoplasma mali'.</title>
        <authorList>
            <person name="Kube M."/>
            <person name="Schneider B."/>
            <person name="Kuhl H."/>
            <person name="Dandekar T."/>
            <person name="Heitmann K."/>
            <person name="Migdoll A.M."/>
            <person name="Reinhardt R."/>
            <person name="Seemueller E."/>
        </authorList>
    </citation>
    <scope>NUCLEOTIDE SEQUENCE [LARGE SCALE GENOMIC DNA]</scope>
    <source>
        <strain evidence="2 3">AT</strain>
    </source>
</reference>
<accession>B3R0Q4</accession>
<feature type="domain" description="DUF2963" evidence="1">
    <location>
        <begin position="83"/>
        <end position="130"/>
    </location>
</feature>
<evidence type="ECO:0000313" key="3">
    <source>
        <dbReference type="Proteomes" id="UP000002020"/>
    </source>
</evidence>